<accession>A0A438MFK0</accession>
<dbReference type="EMBL" id="SAUN01000001">
    <property type="protein sequence ID" value="RVX44582.1"/>
    <property type="molecule type" value="Genomic_DNA"/>
</dbReference>
<protein>
    <recommendedName>
        <fullName evidence="4">DUF5709 domain-containing protein</fullName>
    </recommendedName>
</protein>
<feature type="compositionally biased region" description="Acidic residues" evidence="1">
    <location>
        <begin position="11"/>
        <end position="29"/>
    </location>
</feature>
<evidence type="ECO:0000313" key="3">
    <source>
        <dbReference type="Proteomes" id="UP000284824"/>
    </source>
</evidence>
<feature type="compositionally biased region" description="Basic and acidic residues" evidence="1">
    <location>
        <begin position="1"/>
        <end position="10"/>
    </location>
</feature>
<name>A0A438MFK0_9ACTN</name>
<evidence type="ECO:0008006" key="4">
    <source>
        <dbReference type="Google" id="ProtNLM"/>
    </source>
</evidence>
<reference evidence="2 3" key="1">
    <citation type="submission" date="2019-01" db="EMBL/GenBank/DDBJ databases">
        <title>Sequencing the genomes of 1000 actinobacteria strains.</title>
        <authorList>
            <person name="Klenk H.-P."/>
        </authorList>
    </citation>
    <scope>NUCLEOTIDE SEQUENCE [LARGE SCALE GENOMIC DNA]</scope>
    <source>
        <strain evidence="2 3">DSM 43925</strain>
    </source>
</reference>
<proteinExistence type="predicted"/>
<evidence type="ECO:0000313" key="2">
    <source>
        <dbReference type="EMBL" id="RVX44582.1"/>
    </source>
</evidence>
<feature type="compositionally biased region" description="Basic and acidic residues" evidence="1">
    <location>
        <begin position="30"/>
        <end position="48"/>
    </location>
</feature>
<feature type="region of interest" description="Disordered" evidence="1">
    <location>
        <begin position="1"/>
        <end position="72"/>
    </location>
</feature>
<gene>
    <name evidence="2" type="ORF">EDD27_7324</name>
</gene>
<comment type="caution">
    <text evidence="2">The sequence shown here is derived from an EMBL/GenBank/DDBJ whole genome shotgun (WGS) entry which is preliminary data.</text>
</comment>
<dbReference type="AlphaFoldDB" id="A0A438MFK0"/>
<dbReference type="Proteomes" id="UP000284824">
    <property type="component" value="Unassembled WGS sequence"/>
</dbReference>
<evidence type="ECO:0000256" key="1">
    <source>
        <dbReference type="SAM" id="MobiDB-lite"/>
    </source>
</evidence>
<keyword evidence="3" id="KW-1185">Reference proteome</keyword>
<sequence length="72" mass="8377">MSEMDIRGDEGPFDEEETEFPLETPEADVAEQHREIRQNNGTLRRELPLDVDPGDATEQDRVVDLDEDDEYR</sequence>
<organism evidence="2 3">
    <name type="scientific">Nonomuraea polychroma</name>
    <dbReference type="NCBI Taxonomy" id="46176"/>
    <lineage>
        <taxon>Bacteria</taxon>
        <taxon>Bacillati</taxon>
        <taxon>Actinomycetota</taxon>
        <taxon>Actinomycetes</taxon>
        <taxon>Streptosporangiales</taxon>
        <taxon>Streptosporangiaceae</taxon>
        <taxon>Nonomuraea</taxon>
    </lineage>
</organism>